<keyword evidence="6" id="KW-0175">Coiled coil</keyword>
<feature type="binding site" evidence="5">
    <location>
        <begin position="11"/>
        <end position="16"/>
    </location>
    <ligand>
        <name>NAD(+)</name>
        <dbReference type="ChEBI" id="CHEBI:57540"/>
    </ligand>
</feature>
<dbReference type="Pfam" id="PF00725">
    <property type="entry name" value="3HCDH"/>
    <property type="match status" value="1"/>
</dbReference>
<organism evidence="9 10">
    <name type="scientific">Melghirimyces algeriensis</name>
    <dbReference type="NCBI Taxonomy" id="910412"/>
    <lineage>
        <taxon>Bacteria</taxon>
        <taxon>Bacillati</taxon>
        <taxon>Bacillota</taxon>
        <taxon>Bacilli</taxon>
        <taxon>Bacillales</taxon>
        <taxon>Thermoactinomycetaceae</taxon>
        <taxon>Melghirimyces</taxon>
    </lineage>
</organism>
<reference evidence="9 10" key="1">
    <citation type="submission" date="2017-05" db="EMBL/GenBank/DDBJ databases">
        <authorList>
            <person name="Varghese N."/>
            <person name="Submissions S."/>
        </authorList>
    </citation>
    <scope>NUCLEOTIDE SEQUENCE [LARGE SCALE GENOMIC DNA]</scope>
    <source>
        <strain evidence="9 10">DSM 45474</strain>
    </source>
</reference>
<sequence>MDRNLPAGVLGAGTMGSGIAQVLAYSGYDVQLWDLSKEQLDQGMERIQKRLDRLREKGRLSQAEMDQIRSRIHLTPQLEDLAPCEWVIEAVVERLDIKRDLLFQLEKIVGKQTVLATNTSSLSVTSIASSTNHPERVLGLHFFNPAPVMPLVEVVSGMRTDVETVQCAVQFVRTLGKDPVKVADFPGFLVNRIARPFHLEGYRLVGEHVADRAQVDRILRSAGFKMGPFELQDMIGIDVNYAASVSVYEGFFHEPRYRPHIKQRLMVESGSLGQKTGRGHYSREE</sequence>
<dbReference type="Gene3D" id="1.10.1040.50">
    <property type="match status" value="1"/>
</dbReference>
<feature type="binding site" evidence="5">
    <location>
        <position position="34"/>
    </location>
    <ligand>
        <name>NAD(+)</name>
        <dbReference type="ChEBI" id="CHEBI:57540"/>
    </ligand>
</feature>
<evidence type="ECO:0000256" key="1">
    <source>
        <dbReference type="ARBA" id="ARBA00005086"/>
    </source>
</evidence>
<feature type="domain" description="3-hydroxyacyl-CoA dehydrogenase NAD binding" evidence="8">
    <location>
        <begin position="8"/>
        <end position="184"/>
    </location>
</feature>
<dbReference type="FunFam" id="3.40.50.720:FF:000009">
    <property type="entry name" value="Fatty oxidation complex, alpha subunit"/>
    <property type="match status" value="1"/>
</dbReference>
<dbReference type="SUPFAM" id="SSF48179">
    <property type="entry name" value="6-phosphogluconate dehydrogenase C-terminal domain-like"/>
    <property type="match status" value="1"/>
</dbReference>
<keyword evidence="10" id="KW-1185">Reference proteome</keyword>
<dbReference type="EMBL" id="FXTI01000014">
    <property type="protein sequence ID" value="SMO92283.1"/>
    <property type="molecule type" value="Genomic_DNA"/>
</dbReference>
<keyword evidence="3" id="KW-0560">Oxidoreductase</keyword>
<proteinExistence type="inferred from homology"/>
<dbReference type="Gene3D" id="3.40.50.720">
    <property type="entry name" value="NAD(P)-binding Rossmann-like Domain"/>
    <property type="match status" value="1"/>
</dbReference>
<dbReference type="InterPro" id="IPR036291">
    <property type="entry name" value="NAD(P)-bd_dom_sf"/>
</dbReference>
<feature type="coiled-coil region" evidence="6">
    <location>
        <begin position="37"/>
        <end position="64"/>
    </location>
</feature>
<feature type="binding site" evidence="5">
    <location>
        <position position="98"/>
    </location>
    <ligand>
        <name>NAD(+)</name>
        <dbReference type="ChEBI" id="CHEBI:57540"/>
    </ligand>
</feature>
<evidence type="ECO:0000313" key="9">
    <source>
        <dbReference type="EMBL" id="SMO92283.1"/>
    </source>
</evidence>
<comment type="similarity">
    <text evidence="2">Belongs to the 3-hydroxyacyl-CoA dehydrogenase family.</text>
</comment>
<accession>A0A521F7Y9</accession>
<evidence type="ECO:0000313" key="10">
    <source>
        <dbReference type="Proteomes" id="UP000315636"/>
    </source>
</evidence>
<dbReference type="RefSeq" id="WP_142506654.1">
    <property type="nucleotide sequence ID" value="NZ_FXTI01000014.1"/>
</dbReference>
<dbReference type="AlphaFoldDB" id="A0A521F7Y9"/>
<dbReference type="Proteomes" id="UP000315636">
    <property type="component" value="Unassembled WGS sequence"/>
</dbReference>
<feature type="binding site" evidence="5">
    <location>
        <position position="144"/>
    </location>
    <ligand>
        <name>NAD(+)</name>
        <dbReference type="ChEBI" id="CHEBI:57540"/>
    </ligand>
</feature>
<dbReference type="InterPro" id="IPR022694">
    <property type="entry name" value="3-OHacyl-CoA_DH"/>
</dbReference>
<dbReference type="OrthoDB" id="9771883at2"/>
<feature type="domain" description="3-hydroxyacyl-CoA dehydrogenase C-terminal" evidence="7">
    <location>
        <begin position="187"/>
        <end position="282"/>
    </location>
</feature>
<dbReference type="PANTHER" id="PTHR48075:SF5">
    <property type="entry name" value="3-HYDROXYBUTYRYL-COA DEHYDROGENASE"/>
    <property type="match status" value="1"/>
</dbReference>
<dbReference type="GO" id="GO:0008691">
    <property type="term" value="F:3-hydroxybutyryl-CoA dehydrogenase activity"/>
    <property type="evidence" value="ECO:0007669"/>
    <property type="project" value="TreeGrafter"/>
</dbReference>
<gene>
    <name evidence="9" type="ORF">SAMN06264849_11465</name>
</gene>
<feature type="binding site" evidence="5">
    <location>
        <position position="275"/>
    </location>
    <ligand>
        <name>NAD(+)</name>
        <dbReference type="ChEBI" id="CHEBI:57540"/>
    </ligand>
</feature>
<dbReference type="GO" id="GO:0006635">
    <property type="term" value="P:fatty acid beta-oxidation"/>
    <property type="evidence" value="ECO:0007669"/>
    <property type="project" value="TreeGrafter"/>
</dbReference>
<dbReference type="InterPro" id="IPR008927">
    <property type="entry name" value="6-PGluconate_DH-like_C_sf"/>
</dbReference>
<evidence type="ECO:0000256" key="4">
    <source>
        <dbReference type="PIRSR" id="PIRSR000105-1"/>
    </source>
</evidence>
<dbReference type="PANTHER" id="PTHR48075">
    <property type="entry name" value="3-HYDROXYACYL-COA DEHYDROGENASE FAMILY PROTEIN"/>
    <property type="match status" value="1"/>
</dbReference>
<dbReference type="InterPro" id="IPR006176">
    <property type="entry name" value="3-OHacyl-CoA_DH_NAD-bd"/>
</dbReference>
<evidence type="ECO:0000256" key="3">
    <source>
        <dbReference type="ARBA" id="ARBA00023002"/>
    </source>
</evidence>
<evidence type="ECO:0000259" key="7">
    <source>
        <dbReference type="Pfam" id="PF00725"/>
    </source>
</evidence>
<evidence type="ECO:0000256" key="2">
    <source>
        <dbReference type="ARBA" id="ARBA00009463"/>
    </source>
</evidence>
<feature type="binding site" evidence="5">
    <location>
        <position position="93"/>
    </location>
    <ligand>
        <name>NAD(+)</name>
        <dbReference type="ChEBI" id="CHEBI:57540"/>
    </ligand>
</feature>
<feature type="binding site" evidence="5">
    <location>
        <position position="120"/>
    </location>
    <ligand>
        <name>NAD(+)</name>
        <dbReference type="ChEBI" id="CHEBI:57540"/>
    </ligand>
</feature>
<dbReference type="InterPro" id="IPR006108">
    <property type="entry name" value="3HC_DH_C"/>
</dbReference>
<evidence type="ECO:0000256" key="6">
    <source>
        <dbReference type="SAM" id="Coils"/>
    </source>
</evidence>
<keyword evidence="5" id="KW-0520">NAD</keyword>
<dbReference type="SUPFAM" id="SSF51735">
    <property type="entry name" value="NAD(P)-binding Rossmann-fold domains"/>
    <property type="match status" value="1"/>
</dbReference>
<dbReference type="Pfam" id="PF02737">
    <property type="entry name" value="3HCDH_N"/>
    <property type="match status" value="1"/>
</dbReference>
<protein>
    <submittedName>
        <fullName evidence="9">3-hydroxybutyryl-CoA dehydrogenase</fullName>
    </submittedName>
</protein>
<dbReference type="GO" id="GO:0070403">
    <property type="term" value="F:NAD+ binding"/>
    <property type="evidence" value="ECO:0007669"/>
    <property type="project" value="InterPro"/>
</dbReference>
<dbReference type="PIRSF" id="PIRSF000105">
    <property type="entry name" value="HCDH"/>
    <property type="match status" value="1"/>
</dbReference>
<evidence type="ECO:0000259" key="8">
    <source>
        <dbReference type="Pfam" id="PF02737"/>
    </source>
</evidence>
<feature type="site" description="Important for catalytic activity" evidence="4">
    <location>
        <position position="141"/>
    </location>
</feature>
<comment type="pathway">
    <text evidence="1">Lipid metabolism; butanoate metabolism.</text>
</comment>
<name>A0A521F7Y9_9BACL</name>
<evidence type="ECO:0000256" key="5">
    <source>
        <dbReference type="PIRSR" id="PIRSR000105-2"/>
    </source>
</evidence>